<dbReference type="OrthoDB" id="3395710at2"/>
<organism evidence="1 2">
    <name type="scientific">Hymenobacter coccineus</name>
    <dbReference type="NCBI Taxonomy" id="1908235"/>
    <lineage>
        <taxon>Bacteria</taxon>
        <taxon>Pseudomonadati</taxon>
        <taxon>Bacteroidota</taxon>
        <taxon>Cytophagia</taxon>
        <taxon>Cytophagales</taxon>
        <taxon>Hymenobacteraceae</taxon>
        <taxon>Hymenobacter</taxon>
    </lineage>
</organism>
<sequence length="121" mass="12576">MEDPQSYIESGILEQYALGLLTPAERAAVDAEAARHPLVAEELAAGQRALEYYAEAHSRELPAAMRDRVLNKVLAQIAPAAAPVDVPVVATTGAPAPSTSLRADVDALARPQAPPSPGCAP</sequence>
<accession>A0A1G1TIA8</accession>
<reference evidence="1 2" key="1">
    <citation type="submission" date="2016-08" db="EMBL/GenBank/DDBJ databases">
        <title>Hymenobacter coccineus sp. nov., Hymenobacter lapidarius sp. nov. and Hymenobacter glacialis sp. nov., isolated from Antarctic soil.</title>
        <authorList>
            <person name="Sedlacek I."/>
            <person name="Kralova S."/>
            <person name="Kyrova K."/>
            <person name="Maslanova I."/>
            <person name="Stankova E."/>
            <person name="Vrbovska V."/>
            <person name="Nemec M."/>
            <person name="Bartak M."/>
            <person name="Svec P."/>
            <person name="Busse H.-J."/>
            <person name="Pantucek R."/>
        </authorList>
    </citation>
    <scope>NUCLEOTIDE SEQUENCE [LARGE SCALE GENOMIC DNA]</scope>
    <source>
        <strain evidence="1 2">CCM 8649</strain>
    </source>
</reference>
<dbReference type="RefSeq" id="WP_070742762.1">
    <property type="nucleotide sequence ID" value="NZ_MDZA01000125.1"/>
</dbReference>
<name>A0A1G1TIA8_9BACT</name>
<evidence type="ECO:0000313" key="2">
    <source>
        <dbReference type="Proteomes" id="UP000177506"/>
    </source>
</evidence>
<evidence type="ECO:0008006" key="3">
    <source>
        <dbReference type="Google" id="ProtNLM"/>
    </source>
</evidence>
<keyword evidence="2" id="KW-1185">Reference proteome</keyword>
<comment type="caution">
    <text evidence="1">The sequence shown here is derived from an EMBL/GenBank/DDBJ whole genome shotgun (WGS) entry which is preliminary data.</text>
</comment>
<protein>
    <recommendedName>
        <fullName evidence="3">Zinc-finger domain-containing protein</fullName>
    </recommendedName>
</protein>
<proteinExistence type="predicted"/>
<dbReference type="Proteomes" id="UP000177506">
    <property type="component" value="Unassembled WGS sequence"/>
</dbReference>
<dbReference type="InterPro" id="IPR041916">
    <property type="entry name" value="Anti_sigma_zinc_sf"/>
</dbReference>
<dbReference type="EMBL" id="MDZA01000125">
    <property type="protein sequence ID" value="OGX90615.1"/>
    <property type="molecule type" value="Genomic_DNA"/>
</dbReference>
<evidence type="ECO:0000313" key="1">
    <source>
        <dbReference type="EMBL" id="OGX90615.1"/>
    </source>
</evidence>
<gene>
    <name evidence="1" type="ORF">BEN49_22165</name>
</gene>
<dbReference type="AlphaFoldDB" id="A0A1G1TIA8"/>
<dbReference type="Gene3D" id="1.10.10.1320">
    <property type="entry name" value="Anti-sigma factor, zinc-finger domain"/>
    <property type="match status" value="1"/>
</dbReference>